<evidence type="ECO:0000313" key="3">
    <source>
        <dbReference type="Proteomes" id="UP001152607"/>
    </source>
</evidence>
<accession>A0A9W4U7J1</accession>
<feature type="region of interest" description="Disordered" evidence="1">
    <location>
        <begin position="62"/>
        <end position="90"/>
    </location>
</feature>
<gene>
    <name evidence="2" type="ORF">PDIGIT_LOCUS2607</name>
</gene>
<organism evidence="2 3">
    <name type="scientific">Periconia digitata</name>
    <dbReference type="NCBI Taxonomy" id="1303443"/>
    <lineage>
        <taxon>Eukaryota</taxon>
        <taxon>Fungi</taxon>
        <taxon>Dikarya</taxon>
        <taxon>Ascomycota</taxon>
        <taxon>Pezizomycotina</taxon>
        <taxon>Dothideomycetes</taxon>
        <taxon>Pleosporomycetidae</taxon>
        <taxon>Pleosporales</taxon>
        <taxon>Massarineae</taxon>
        <taxon>Periconiaceae</taxon>
        <taxon>Periconia</taxon>
    </lineage>
</organism>
<evidence type="ECO:0000256" key="1">
    <source>
        <dbReference type="SAM" id="MobiDB-lite"/>
    </source>
</evidence>
<reference evidence="2" key="1">
    <citation type="submission" date="2023-01" db="EMBL/GenBank/DDBJ databases">
        <authorList>
            <person name="Van Ghelder C."/>
            <person name="Rancurel C."/>
        </authorList>
    </citation>
    <scope>NUCLEOTIDE SEQUENCE</scope>
    <source>
        <strain evidence="2">CNCM I-4278</strain>
    </source>
</reference>
<dbReference type="AlphaFoldDB" id="A0A9W4U7J1"/>
<sequence>MCVNKHDIIGQLGIPGQYINDTNNHNNKSIRQAIAFVSILLPTQEISPASLTMEINPKSKIKVQTHRRHARTSLTNHLFEASLSRDSERR</sequence>
<comment type="caution">
    <text evidence="2">The sequence shown here is derived from an EMBL/GenBank/DDBJ whole genome shotgun (WGS) entry which is preliminary data.</text>
</comment>
<keyword evidence="3" id="KW-1185">Reference proteome</keyword>
<dbReference type="EMBL" id="CAOQHR010000002">
    <property type="protein sequence ID" value="CAI6294913.1"/>
    <property type="molecule type" value="Genomic_DNA"/>
</dbReference>
<proteinExistence type="predicted"/>
<feature type="compositionally biased region" description="Basic residues" evidence="1">
    <location>
        <begin position="62"/>
        <end position="71"/>
    </location>
</feature>
<protein>
    <submittedName>
        <fullName evidence="2">Uncharacterized protein</fullName>
    </submittedName>
</protein>
<evidence type="ECO:0000313" key="2">
    <source>
        <dbReference type="EMBL" id="CAI6294913.1"/>
    </source>
</evidence>
<name>A0A9W4U7J1_9PLEO</name>
<dbReference type="Proteomes" id="UP001152607">
    <property type="component" value="Unassembled WGS sequence"/>
</dbReference>